<reference evidence="2" key="1">
    <citation type="submission" date="2016-10" db="EMBL/GenBank/DDBJ databases">
        <authorList>
            <person name="Varghese N."/>
            <person name="Submissions S."/>
        </authorList>
    </citation>
    <scope>NUCLEOTIDE SEQUENCE [LARGE SCALE GENOMIC DNA]</scope>
    <source>
        <strain evidence="2">DSM 11005</strain>
    </source>
</reference>
<evidence type="ECO:0000313" key="1">
    <source>
        <dbReference type="EMBL" id="SDC63611.1"/>
    </source>
</evidence>
<protein>
    <recommendedName>
        <fullName evidence="3">DUF2922 domain-containing protein</fullName>
    </recommendedName>
</protein>
<evidence type="ECO:0008006" key="3">
    <source>
        <dbReference type="Google" id="ProtNLM"/>
    </source>
</evidence>
<evidence type="ECO:0000313" key="2">
    <source>
        <dbReference type="Proteomes" id="UP000198943"/>
    </source>
</evidence>
<sequence>MTSDTDLDLIFKNATGKKVVLNIEEPKSGLTKAEIDAAMQVIVDSNVFATSGGDIVEAVGGRLRTTTLDPIAA</sequence>
<keyword evidence="2" id="KW-1185">Reference proteome</keyword>
<dbReference type="EMBL" id="FMYW01000012">
    <property type="protein sequence ID" value="SDC63611.1"/>
    <property type="molecule type" value="Genomic_DNA"/>
</dbReference>
<dbReference type="Pfam" id="PF11148">
    <property type="entry name" value="DUF2922"/>
    <property type="match status" value="1"/>
</dbReference>
<dbReference type="AlphaFoldDB" id="A0A1G6N7D7"/>
<dbReference type="InterPro" id="IPR021321">
    <property type="entry name" value="DUF2922"/>
</dbReference>
<accession>A0A1G6N7D7</accession>
<gene>
    <name evidence="1" type="ORF">SAMN04487864_11246</name>
</gene>
<name>A0A1G6N7D7_9FIRM</name>
<organism evidence="1 2">
    <name type="scientific">Succiniclasticum ruminis</name>
    <dbReference type="NCBI Taxonomy" id="40841"/>
    <lineage>
        <taxon>Bacteria</taxon>
        <taxon>Bacillati</taxon>
        <taxon>Bacillota</taxon>
        <taxon>Negativicutes</taxon>
        <taxon>Acidaminococcales</taxon>
        <taxon>Acidaminococcaceae</taxon>
        <taxon>Succiniclasticum</taxon>
    </lineage>
</organism>
<proteinExistence type="predicted"/>
<dbReference type="OrthoDB" id="9795264at2"/>
<dbReference type="Proteomes" id="UP000198943">
    <property type="component" value="Unassembled WGS sequence"/>
</dbReference>
<dbReference type="RefSeq" id="WP_093730852.1">
    <property type="nucleotide sequence ID" value="NZ_FMYW01000012.1"/>
</dbReference>